<organism evidence="1 2">
    <name type="scientific">Zingiber officinale</name>
    <name type="common">Ginger</name>
    <name type="synonym">Amomum zingiber</name>
    <dbReference type="NCBI Taxonomy" id="94328"/>
    <lineage>
        <taxon>Eukaryota</taxon>
        <taxon>Viridiplantae</taxon>
        <taxon>Streptophyta</taxon>
        <taxon>Embryophyta</taxon>
        <taxon>Tracheophyta</taxon>
        <taxon>Spermatophyta</taxon>
        <taxon>Magnoliopsida</taxon>
        <taxon>Liliopsida</taxon>
        <taxon>Zingiberales</taxon>
        <taxon>Zingiberaceae</taxon>
        <taxon>Zingiber</taxon>
    </lineage>
</organism>
<evidence type="ECO:0000313" key="2">
    <source>
        <dbReference type="Proteomes" id="UP000734854"/>
    </source>
</evidence>
<dbReference type="InterPro" id="IPR032675">
    <property type="entry name" value="LRR_dom_sf"/>
</dbReference>
<dbReference type="PANTHER" id="PTHR15140">
    <property type="entry name" value="TUBULIN-SPECIFIC CHAPERONE E"/>
    <property type="match status" value="1"/>
</dbReference>
<evidence type="ECO:0000313" key="1">
    <source>
        <dbReference type="EMBL" id="KAG6497049.1"/>
    </source>
</evidence>
<dbReference type="Gene3D" id="3.80.10.10">
    <property type="entry name" value="Ribonuclease Inhibitor"/>
    <property type="match status" value="1"/>
</dbReference>
<accession>A0A8J5KUU8</accession>
<reference evidence="1 2" key="1">
    <citation type="submission" date="2020-08" db="EMBL/GenBank/DDBJ databases">
        <title>Plant Genome Project.</title>
        <authorList>
            <person name="Zhang R.-G."/>
        </authorList>
    </citation>
    <scope>NUCLEOTIDE SEQUENCE [LARGE SCALE GENOMIC DNA]</scope>
    <source>
        <tissue evidence="1">Rhizome</tissue>
    </source>
</reference>
<proteinExistence type="predicted"/>
<dbReference type="Proteomes" id="UP000734854">
    <property type="component" value="Unassembled WGS sequence"/>
</dbReference>
<dbReference type="AlphaFoldDB" id="A0A8J5KUU8"/>
<sequence>MRTKNQHARRFELEEDIVGFDEDTKYIKRQVFDISLTARVALSVVGTGDKEKTKSSQYLSVTENVNDHISLNCSTTKLRSLVIYPNEGFQRTPAVTTPGAKFLRVLDLQKLPFEHLPKEIGDLHPVKVSKFGTIKIEGATFIYWEPHPLADSQYTRPARIHIEEENSRMFSNLISLFISETRLEKDEDIAMLASLADLQILRLRSDAFVGRVLVFPKGGFPRLQEIELYRLSTLEQWEVGDGAMPFLRELRLWNCINMRMLLLPEGLVRLTELNQIGIRGMKMIARRVDKESGEDYHKIKHIPCIEIN</sequence>
<dbReference type="PANTHER" id="PTHR15140:SF37">
    <property type="entry name" value="UBIQUITIN-LIKE DOMAIN-CONTAINING PROTEIN"/>
    <property type="match status" value="1"/>
</dbReference>
<gene>
    <name evidence="1" type="ORF">ZIOFF_044935</name>
</gene>
<protein>
    <submittedName>
        <fullName evidence="1">Uncharacterized protein</fullName>
    </submittedName>
</protein>
<keyword evidence="2" id="KW-1185">Reference proteome</keyword>
<comment type="caution">
    <text evidence="1">The sequence shown here is derived from an EMBL/GenBank/DDBJ whole genome shotgun (WGS) entry which is preliminary data.</text>
</comment>
<name>A0A8J5KUU8_ZINOF</name>
<dbReference type="SUPFAM" id="SSF52058">
    <property type="entry name" value="L domain-like"/>
    <property type="match status" value="1"/>
</dbReference>
<dbReference type="EMBL" id="JACMSC010000012">
    <property type="protein sequence ID" value="KAG6497049.1"/>
    <property type="molecule type" value="Genomic_DNA"/>
</dbReference>